<comment type="caution">
    <text evidence="19">The sequence shown here is derived from an EMBL/GenBank/DDBJ whole genome shotgun (WGS) entry which is preliminary data.</text>
</comment>
<evidence type="ECO:0000256" key="9">
    <source>
        <dbReference type="ARBA" id="ARBA00022917"/>
    </source>
</evidence>
<keyword evidence="7" id="KW-0547">Nucleotide-binding</keyword>
<organism evidence="19 20">
    <name type="scientific">Candidatus Dojkabacteria bacterium</name>
    <dbReference type="NCBI Taxonomy" id="2099670"/>
    <lineage>
        <taxon>Bacteria</taxon>
        <taxon>Candidatus Dojkabacteria</taxon>
    </lineage>
</organism>
<protein>
    <recommendedName>
        <fullName evidence="11 14">Serine--tRNA ligase</fullName>
        <ecNumber evidence="4 14">6.1.1.11</ecNumber>
    </recommendedName>
</protein>
<dbReference type="SUPFAM" id="SSF55681">
    <property type="entry name" value="Class II aaRS and biotin synthetases"/>
    <property type="match status" value="1"/>
</dbReference>
<feature type="binding site" evidence="15">
    <location>
        <position position="283"/>
    </location>
    <ligand>
        <name>L-serine</name>
        <dbReference type="ChEBI" id="CHEBI:33384"/>
    </ligand>
</feature>
<feature type="binding site" evidence="16">
    <location>
        <begin position="260"/>
        <end position="262"/>
    </location>
    <ligand>
        <name>ATP</name>
        <dbReference type="ChEBI" id="CHEBI:30616"/>
    </ligand>
</feature>
<comment type="catalytic activity">
    <reaction evidence="13">
        <text>tRNA(Ser) + L-serine + ATP = L-seryl-tRNA(Ser) + AMP + diphosphate + H(+)</text>
        <dbReference type="Rhea" id="RHEA:12292"/>
        <dbReference type="Rhea" id="RHEA-COMP:9669"/>
        <dbReference type="Rhea" id="RHEA-COMP:9703"/>
        <dbReference type="ChEBI" id="CHEBI:15378"/>
        <dbReference type="ChEBI" id="CHEBI:30616"/>
        <dbReference type="ChEBI" id="CHEBI:33019"/>
        <dbReference type="ChEBI" id="CHEBI:33384"/>
        <dbReference type="ChEBI" id="CHEBI:78442"/>
        <dbReference type="ChEBI" id="CHEBI:78533"/>
        <dbReference type="ChEBI" id="CHEBI:456215"/>
        <dbReference type="EC" id="6.1.1.11"/>
    </reaction>
</comment>
<comment type="catalytic activity">
    <reaction evidence="12">
        <text>tRNA(Sec) + L-serine + ATP = L-seryl-tRNA(Sec) + AMP + diphosphate + H(+)</text>
        <dbReference type="Rhea" id="RHEA:42580"/>
        <dbReference type="Rhea" id="RHEA-COMP:9742"/>
        <dbReference type="Rhea" id="RHEA-COMP:10128"/>
        <dbReference type="ChEBI" id="CHEBI:15378"/>
        <dbReference type="ChEBI" id="CHEBI:30616"/>
        <dbReference type="ChEBI" id="CHEBI:33019"/>
        <dbReference type="ChEBI" id="CHEBI:33384"/>
        <dbReference type="ChEBI" id="CHEBI:78442"/>
        <dbReference type="ChEBI" id="CHEBI:78533"/>
        <dbReference type="ChEBI" id="CHEBI:456215"/>
        <dbReference type="EC" id="6.1.1.11"/>
    </reaction>
</comment>
<feature type="binding site" evidence="15">
    <location>
        <position position="260"/>
    </location>
    <ligand>
        <name>L-serine</name>
        <dbReference type="ChEBI" id="CHEBI:33384"/>
    </ligand>
</feature>
<evidence type="ECO:0000256" key="2">
    <source>
        <dbReference type="ARBA" id="ARBA00005045"/>
    </source>
</evidence>
<evidence type="ECO:0000256" key="17">
    <source>
        <dbReference type="SAM" id="Coils"/>
    </source>
</evidence>
<comment type="similarity">
    <text evidence="3">Belongs to the class-II aminoacyl-tRNA synthetase family. Type-1 seryl-tRNA synthetase subfamily.</text>
</comment>
<evidence type="ECO:0000256" key="5">
    <source>
        <dbReference type="ARBA" id="ARBA00022490"/>
    </source>
</evidence>
<dbReference type="InterPro" id="IPR045864">
    <property type="entry name" value="aa-tRNA-synth_II/BPL/LPL"/>
</dbReference>
<evidence type="ECO:0000256" key="4">
    <source>
        <dbReference type="ARBA" id="ARBA00012840"/>
    </source>
</evidence>
<dbReference type="PANTHER" id="PTHR43697">
    <property type="entry name" value="SERYL-TRNA SYNTHETASE"/>
    <property type="match status" value="1"/>
</dbReference>
<feature type="binding site" evidence="15">
    <location>
        <position position="381"/>
    </location>
    <ligand>
        <name>L-serine</name>
        <dbReference type="ChEBI" id="CHEBI:33384"/>
    </ligand>
</feature>
<feature type="coiled-coil region" evidence="17">
    <location>
        <begin position="32"/>
        <end position="97"/>
    </location>
</feature>
<proteinExistence type="inferred from homology"/>
<dbReference type="GO" id="GO:0004828">
    <property type="term" value="F:serine-tRNA ligase activity"/>
    <property type="evidence" value="ECO:0007669"/>
    <property type="project" value="UniProtKB-UniRule"/>
</dbReference>
<dbReference type="Gene3D" id="3.30.930.10">
    <property type="entry name" value="Bira Bifunctional Protein, Domain 2"/>
    <property type="match status" value="1"/>
</dbReference>
<dbReference type="GO" id="GO:0006434">
    <property type="term" value="P:seryl-tRNA aminoacylation"/>
    <property type="evidence" value="ECO:0007669"/>
    <property type="project" value="UniProtKB-UniRule"/>
</dbReference>
<evidence type="ECO:0000256" key="1">
    <source>
        <dbReference type="ARBA" id="ARBA00004496"/>
    </source>
</evidence>
<reference evidence="19" key="2">
    <citation type="journal article" date="2021" name="Microbiome">
        <title>Successional dynamics and alternative stable states in a saline activated sludge microbial community over 9 years.</title>
        <authorList>
            <person name="Wang Y."/>
            <person name="Ye J."/>
            <person name="Ju F."/>
            <person name="Liu L."/>
            <person name="Boyd J.A."/>
            <person name="Deng Y."/>
            <person name="Parks D.H."/>
            <person name="Jiang X."/>
            <person name="Yin X."/>
            <person name="Woodcroft B.J."/>
            <person name="Tyson G.W."/>
            <person name="Hugenholtz P."/>
            <person name="Polz M.F."/>
            <person name="Zhang T."/>
        </authorList>
    </citation>
    <scope>NUCLEOTIDE SEQUENCE</scope>
    <source>
        <strain evidence="19">HKST-UBA17</strain>
    </source>
</reference>
<evidence type="ECO:0000256" key="16">
    <source>
        <dbReference type="PIRSR" id="PIRSR001529-2"/>
    </source>
</evidence>
<keyword evidence="5" id="KW-0963">Cytoplasm</keyword>
<dbReference type="InterPro" id="IPR010978">
    <property type="entry name" value="tRNA-bd_arm"/>
</dbReference>
<dbReference type="GO" id="GO:0005737">
    <property type="term" value="C:cytoplasm"/>
    <property type="evidence" value="ECO:0007669"/>
    <property type="project" value="UniProtKB-SubCell"/>
</dbReference>
<keyword evidence="8 16" id="KW-0067">ATP-binding</keyword>
<evidence type="ECO:0000256" key="14">
    <source>
        <dbReference type="NCBIfam" id="TIGR00414"/>
    </source>
</evidence>
<dbReference type="AlphaFoldDB" id="A0A955I2R1"/>
<dbReference type="Gene3D" id="1.10.287.40">
    <property type="entry name" value="Serine-tRNA synthetase, tRNA binding domain"/>
    <property type="match status" value="1"/>
</dbReference>
<sequence length="422" mass="47975">MIDIKRIINETEYVRNALLKRMDLKDLDLEGVIDLYDKKQDALKRFEQLRAEQNSYNEKMASTDKGSDEFKKLVADLKAKSSEVKEAEDQVKTADEALTHAVEILPNIPDDDVLPGEKENNQIERTFGEKPTFDFELKDHTVLADELGIFDFERAAKLGGAQMAMYVGDGALLEWALLQFFIREHVRDGYTMILPPHLLTEQSAYVAGQLPKFRDDVYWTTDGSCLLPTAETALANLYRDEILEEAELPRKLFAYTPCYRKEAGSYRANERGLIRMHQFNKVEMFQYTTEEGSDEAFIELVNKAANLVEKLGLHHNVMKLAAGDCSAGMAKTYDIEVYLPVLDRYIEVSSISNARDYQTRRGNMRYRPTDGGKPKLMHSLNASGLATSRLMVAIVETYQNPDGSITIPEVLREFIGKDKISR</sequence>
<dbReference type="Pfam" id="PF02403">
    <property type="entry name" value="Seryl_tRNA_N"/>
    <property type="match status" value="1"/>
</dbReference>
<dbReference type="EC" id="6.1.1.11" evidence="4 14"/>
<dbReference type="GO" id="GO:0005524">
    <property type="term" value="F:ATP binding"/>
    <property type="evidence" value="ECO:0007669"/>
    <property type="project" value="UniProtKB-KW"/>
</dbReference>
<dbReference type="SUPFAM" id="SSF46589">
    <property type="entry name" value="tRNA-binding arm"/>
    <property type="match status" value="1"/>
</dbReference>
<accession>A0A955I2R1</accession>
<feature type="binding site" evidence="16">
    <location>
        <begin position="347"/>
        <end position="350"/>
    </location>
    <ligand>
        <name>ATP</name>
        <dbReference type="ChEBI" id="CHEBI:30616"/>
    </ligand>
</feature>
<feature type="domain" description="Aminoacyl-transfer RNA synthetases class-II family profile" evidence="18">
    <location>
        <begin position="173"/>
        <end position="408"/>
    </location>
</feature>
<reference evidence="19" key="1">
    <citation type="submission" date="2020-04" db="EMBL/GenBank/DDBJ databases">
        <authorList>
            <person name="Zhang T."/>
        </authorList>
    </citation>
    <scope>NUCLEOTIDE SEQUENCE</scope>
    <source>
        <strain evidence="19">HKST-UBA17</strain>
    </source>
</reference>
<keyword evidence="17" id="KW-0175">Coiled coil</keyword>
<evidence type="ECO:0000256" key="15">
    <source>
        <dbReference type="PIRSR" id="PIRSR001529-1"/>
    </source>
</evidence>
<evidence type="ECO:0000313" key="19">
    <source>
        <dbReference type="EMBL" id="MCA9376716.1"/>
    </source>
</evidence>
<dbReference type="NCBIfam" id="TIGR00414">
    <property type="entry name" value="serS"/>
    <property type="match status" value="1"/>
</dbReference>
<comment type="subcellular location">
    <subcellularLocation>
        <location evidence="1">Cytoplasm</location>
    </subcellularLocation>
</comment>
<evidence type="ECO:0000256" key="12">
    <source>
        <dbReference type="ARBA" id="ARBA00047929"/>
    </source>
</evidence>
<dbReference type="InterPro" id="IPR002317">
    <property type="entry name" value="Ser-tRNA-ligase_type_1"/>
</dbReference>
<evidence type="ECO:0000256" key="11">
    <source>
        <dbReference type="ARBA" id="ARBA00039158"/>
    </source>
</evidence>
<name>A0A955I2R1_9BACT</name>
<evidence type="ECO:0000256" key="10">
    <source>
        <dbReference type="ARBA" id="ARBA00023146"/>
    </source>
</evidence>
<evidence type="ECO:0000256" key="8">
    <source>
        <dbReference type="ARBA" id="ARBA00022840"/>
    </source>
</evidence>
<keyword evidence="6 19" id="KW-0436">Ligase</keyword>
<evidence type="ECO:0000256" key="7">
    <source>
        <dbReference type="ARBA" id="ARBA00022741"/>
    </source>
</evidence>
<keyword evidence="9" id="KW-0648">Protein biosynthesis</keyword>
<dbReference type="EMBL" id="JAGQLN010000006">
    <property type="protein sequence ID" value="MCA9376716.1"/>
    <property type="molecule type" value="Genomic_DNA"/>
</dbReference>
<dbReference type="Pfam" id="PF00587">
    <property type="entry name" value="tRNA-synt_2b"/>
    <property type="match status" value="1"/>
</dbReference>
<dbReference type="PROSITE" id="PS50862">
    <property type="entry name" value="AA_TRNA_LIGASE_II"/>
    <property type="match status" value="1"/>
</dbReference>
<feature type="binding site" evidence="15">
    <location>
        <position position="229"/>
    </location>
    <ligand>
        <name>L-serine</name>
        <dbReference type="ChEBI" id="CHEBI:33384"/>
    </ligand>
</feature>
<gene>
    <name evidence="19" type="primary">serS</name>
    <name evidence="19" type="ORF">KC685_02230</name>
</gene>
<dbReference type="PIRSF" id="PIRSF001529">
    <property type="entry name" value="Ser-tRNA-synth_IIa"/>
    <property type="match status" value="1"/>
</dbReference>
<evidence type="ECO:0000313" key="20">
    <source>
        <dbReference type="Proteomes" id="UP000741282"/>
    </source>
</evidence>
<keyword evidence="10" id="KW-0030">Aminoacyl-tRNA synthetase</keyword>
<evidence type="ECO:0000259" key="18">
    <source>
        <dbReference type="PROSITE" id="PS50862"/>
    </source>
</evidence>
<dbReference type="PRINTS" id="PR00981">
    <property type="entry name" value="TRNASYNTHSER"/>
</dbReference>
<evidence type="ECO:0000256" key="3">
    <source>
        <dbReference type="ARBA" id="ARBA00010728"/>
    </source>
</evidence>
<dbReference type="InterPro" id="IPR015866">
    <property type="entry name" value="Ser-tRNA-synth_1_N"/>
</dbReference>
<comment type="pathway">
    <text evidence="2">Aminoacyl-tRNA biosynthesis; selenocysteinyl-tRNA(Sec) biosynthesis; L-seryl-tRNA(Sec) from L-serine and tRNA(Sec): step 1/1.</text>
</comment>
<dbReference type="PANTHER" id="PTHR43697:SF1">
    <property type="entry name" value="SERINE--TRNA LIGASE"/>
    <property type="match status" value="1"/>
</dbReference>
<dbReference type="InterPro" id="IPR042103">
    <property type="entry name" value="SerRS_1_N_sf"/>
</dbReference>
<evidence type="ECO:0000256" key="13">
    <source>
        <dbReference type="ARBA" id="ARBA00048823"/>
    </source>
</evidence>
<dbReference type="InterPro" id="IPR006195">
    <property type="entry name" value="aa-tRNA-synth_II"/>
</dbReference>
<dbReference type="Proteomes" id="UP000741282">
    <property type="component" value="Unassembled WGS sequence"/>
</dbReference>
<evidence type="ECO:0000256" key="6">
    <source>
        <dbReference type="ARBA" id="ARBA00022598"/>
    </source>
</evidence>
<dbReference type="InterPro" id="IPR002314">
    <property type="entry name" value="aa-tRNA-synt_IIb"/>
</dbReference>